<keyword evidence="4" id="KW-1185">Reference proteome</keyword>
<dbReference type="Proteomes" id="UP000825002">
    <property type="component" value="Unassembled WGS sequence"/>
</dbReference>
<dbReference type="EMBL" id="JAIFTH010001119">
    <property type="protein sequence ID" value="KAG9508679.1"/>
    <property type="molecule type" value="Genomic_DNA"/>
</dbReference>
<protein>
    <submittedName>
        <fullName evidence="3">Uncharacterized protein</fullName>
    </submittedName>
</protein>
<comment type="caution">
    <text evidence="3">The sequence shown here is derived from an EMBL/GenBank/DDBJ whole genome shotgun (WGS) entry which is preliminary data.</text>
</comment>
<feature type="chain" id="PRO_5045906577" evidence="2">
    <location>
        <begin position="20"/>
        <end position="208"/>
    </location>
</feature>
<proteinExistence type="predicted"/>
<evidence type="ECO:0000256" key="1">
    <source>
        <dbReference type="SAM" id="MobiDB-lite"/>
    </source>
</evidence>
<keyword evidence="2" id="KW-0732">Signal</keyword>
<evidence type="ECO:0000256" key="2">
    <source>
        <dbReference type="SAM" id="SignalP"/>
    </source>
</evidence>
<feature type="compositionally biased region" description="Polar residues" evidence="1">
    <location>
        <begin position="199"/>
        <end position="208"/>
    </location>
</feature>
<feature type="region of interest" description="Disordered" evidence="1">
    <location>
        <begin position="185"/>
        <end position="208"/>
    </location>
</feature>
<reference evidence="3 4" key="1">
    <citation type="submission" date="2020-10" db="EMBL/GenBank/DDBJ databases">
        <authorList>
            <person name="Klimov P.B."/>
            <person name="Dyachkov S.M."/>
            <person name="Chetverikov P.E."/>
        </authorList>
    </citation>
    <scope>NUCLEOTIDE SEQUENCE [LARGE SCALE GENOMIC DNA]</scope>
    <source>
        <strain evidence="3">BMOC 18-1129-001#AD2665</strain>
        <tissue evidence="3">Entire mites</tissue>
    </source>
</reference>
<sequence>MKQQIIVSVTVAIVHFALAVSAGPVVETIDKPDGGRYVGVHIPAIYNMNLDKSNVTGVSKLDLTVLGGLVHVFRNRTKDQEGRFTGPITVSIFGLPVYDNGQRPALPVSPLASATDGTNVERSRTNDTIQSPPTLKGNDLLGALDDFINRITANLRNQLPVQSLSPITVEQTTVVPQQSVSKVPNTTTDIASNEIPKSLASQVTKPTT</sequence>
<evidence type="ECO:0000313" key="3">
    <source>
        <dbReference type="EMBL" id="KAG9508679.1"/>
    </source>
</evidence>
<feature type="region of interest" description="Disordered" evidence="1">
    <location>
        <begin position="109"/>
        <end position="134"/>
    </location>
</feature>
<organism evidence="3 4">
    <name type="scientific">Fragariocoptes setiger</name>
    <dbReference type="NCBI Taxonomy" id="1670756"/>
    <lineage>
        <taxon>Eukaryota</taxon>
        <taxon>Metazoa</taxon>
        <taxon>Ecdysozoa</taxon>
        <taxon>Arthropoda</taxon>
        <taxon>Chelicerata</taxon>
        <taxon>Arachnida</taxon>
        <taxon>Acari</taxon>
        <taxon>Acariformes</taxon>
        <taxon>Trombidiformes</taxon>
        <taxon>Prostigmata</taxon>
        <taxon>Eupodina</taxon>
        <taxon>Eriophyoidea</taxon>
        <taxon>Phytoptidae</taxon>
        <taxon>Fragariocoptes</taxon>
    </lineage>
</organism>
<evidence type="ECO:0000313" key="4">
    <source>
        <dbReference type="Proteomes" id="UP000825002"/>
    </source>
</evidence>
<gene>
    <name evidence="3" type="ORF">GZH46_02819</name>
</gene>
<feature type="signal peptide" evidence="2">
    <location>
        <begin position="1"/>
        <end position="19"/>
    </location>
</feature>
<name>A0ABQ7S5I0_9ACAR</name>
<accession>A0ABQ7S5I0</accession>